<gene>
    <name evidence="1" type="ORF">WQQ_19310</name>
</gene>
<name>I7ZIP3_9GAMM</name>
<dbReference type="Pfam" id="PF05742">
    <property type="entry name" value="TANGO2"/>
    <property type="match status" value="1"/>
</dbReference>
<dbReference type="AlphaFoldDB" id="I7ZIP3"/>
<evidence type="ECO:0000313" key="1">
    <source>
        <dbReference type="EMBL" id="EIT71794.1"/>
    </source>
</evidence>
<organism evidence="1 2">
    <name type="scientific">Hydrocarboniphaga effusa AP103</name>
    <dbReference type="NCBI Taxonomy" id="1172194"/>
    <lineage>
        <taxon>Bacteria</taxon>
        <taxon>Pseudomonadati</taxon>
        <taxon>Pseudomonadota</taxon>
        <taxon>Gammaproteobacteria</taxon>
        <taxon>Nevskiales</taxon>
        <taxon>Nevskiaceae</taxon>
        <taxon>Hydrocarboniphaga</taxon>
    </lineage>
</organism>
<comment type="caution">
    <text evidence="1">The sequence shown here is derived from an EMBL/GenBank/DDBJ whole genome shotgun (WGS) entry which is preliminary data.</text>
</comment>
<evidence type="ECO:0008006" key="3">
    <source>
        <dbReference type="Google" id="ProtNLM"/>
    </source>
</evidence>
<keyword evidence="2" id="KW-1185">Reference proteome</keyword>
<proteinExistence type="predicted"/>
<dbReference type="Proteomes" id="UP000003704">
    <property type="component" value="Unassembled WGS sequence"/>
</dbReference>
<dbReference type="PATRIC" id="fig|1172194.4.peg.1871"/>
<evidence type="ECO:0000313" key="2">
    <source>
        <dbReference type="Proteomes" id="UP000003704"/>
    </source>
</evidence>
<accession>I7ZIP3</accession>
<dbReference type="InterPro" id="IPR008551">
    <property type="entry name" value="TANGO2"/>
</dbReference>
<dbReference type="PANTHER" id="PTHR17985">
    <property type="entry name" value="SER/THR-RICH PROTEIN T10 IN DGCR REGION"/>
    <property type="match status" value="1"/>
</dbReference>
<dbReference type="EMBL" id="AKGD01000001">
    <property type="protein sequence ID" value="EIT71794.1"/>
    <property type="molecule type" value="Genomic_DNA"/>
</dbReference>
<sequence length="269" mass="29343">MDRLPTHVFPMCLIAFAWQHPRYRLVLIGNRDEFHGRPSAALARWDDAPDLLAGRDLQARGTWLGVSENGRLAAVTNVRLPEPPAPHLLSRGKLAVDFLRGDAGARAHADALVPTLARYGGCNLLLFDREHGVYASNQPQARSQSLAAGVYGLSNAALDTPWPKTTALREALADWLQAADERFEPLFDALASEHLPTDGELPDTGVGLELERLVAPAFIRNPEYGTRCSTVVTIGHDGAGRIVERRFGHDGVPLGETALAFRWPERAPA</sequence>
<reference evidence="1 2" key="1">
    <citation type="journal article" date="2012" name="J. Bacteriol.">
        <title>Genome Sequence of n-Alkane-Degrading Hydrocarboniphaga effusa Strain AP103T (ATCC BAA-332T).</title>
        <authorList>
            <person name="Chang H.K."/>
            <person name="Zylstra G.J."/>
            <person name="Chae J.C."/>
        </authorList>
    </citation>
    <scope>NUCLEOTIDE SEQUENCE [LARGE SCALE GENOMIC DNA]</scope>
    <source>
        <strain evidence="1 2">AP103</strain>
    </source>
</reference>
<dbReference type="STRING" id="1172194.WQQ_19310"/>
<protein>
    <recommendedName>
        <fullName evidence="3">NRDE family protein</fullName>
    </recommendedName>
</protein>
<dbReference type="PANTHER" id="PTHR17985:SF8">
    <property type="entry name" value="TRANSPORT AND GOLGI ORGANIZATION PROTEIN 2 HOMOLOG"/>
    <property type="match status" value="1"/>
</dbReference>